<dbReference type="Proteomes" id="UP000321534">
    <property type="component" value="Unassembled WGS sequence"/>
</dbReference>
<dbReference type="InterPro" id="IPR017871">
    <property type="entry name" value="ABC_transporter-like_CS"/>
</dbReference>
<name>A0A512CVK5_9MICO</name>
<feature type="region of interest" description="Disordered" evidence="4">
    <location>
        <begin position="1"/>
        <end position="34"/>
    </location>
</feature>
<evidence type="ECO:0000256" key="4">
    <source>
        <dbReference type="SAM" id="MobiDB-lite"/>
    </source>
</evidence>
<dbReference type="Pfam" id="PF00005">
    <property type="entry name" value="ABC_tran"/>
    <property type="match status" value="1"/>
</dbReference>
<evidence type="ECO:0000256" key="1">
    <source>
        <dbReference type="ARBA" id="ARBA00022448"/>
    </source>
</evidence>
<dbReference type="PROSITE" id="PS50893">
    <property type="entry name" value="ABC_TRANSPORTER_2"/>
    <property type="match status" value="1"/>
</dbReference>
<dbReference type="InterPro" id="IPR027417">
    <property type="entry name" value="P-loop_NTPase"/>
</dbReference>
<organism evidence="6 7">
    <name type="scientific">Terrabacter aerolatus</name>
    <dbReference type="NCBI Taxonomy" id="422442"/>
    <lineage>
        <taxon>Bacteria</taxon>
        <taxon>Bacillati</taxon>
        <taxon>Actinomycetota</taxon>
        <taxon>Actinomycetes</taxon>
        <taxon>Micrococcales</taxon>
        <taxon>Intrasporangiaceae</taxon>
        <taxon>Terrabacter</taxon>
    </lineage>
</organism>
<sequence length="307" mass="33558">MHKTTGNAAIGTNDHKHSGAARPAPTVTPLNEEKGRGHMPAIELRNVTKKFATADGGTYTAIEDLSLTVEDGQFCAVVGPTGCGKSTTLTLISGLERPSRGEAFVHGEPVRGIDTSTGFVFQQDAVFPWRSVLDNVAAGPVYRGASRSEAAALARDWLRRVGLSGFEDRYPHQLSGGMRKRVALAQSLINQPRVLLMDEPFSALDVQTRAIMSTELLHLWDQTKPAVVFVTHDLEEAIALADKVVVITAGPGTVKAEFEIDLPRPRVVQEIRFDPRFTRLYEQIWEALRAEVAEAYDRTTRVAEVAS</sequence>
<dbReference type="SUPFAM" id="SSF52540">
    <property type="entry name" value="P-loop containing nucleoside triphosphate hydrolases"/>
    <property type="match status" value="1"/>
</dbReference>
<gene>
    <name evidence="6" type="ORF">TAE01_00520</name>
</gene>
<dbReference type="GO" id="GO:0005524">
    <property type="term" value="F:ATP binding"/>
    <property type="evidence" value="ECO:0007669"/>
    <property type="project" value="UniProtKB-KW"/>
</dbReference>
<dbReference type="EMBL" id="BJYX01000001">
    <property type="protein sequence ID" value="GEO28242.1"/>
    <property type="molecule type" value="Genomic_DNA"/>
</dbReference>
<accession>A0A512CVK5</accession>
<keyword evidence="6" id="KW-0328">Glycosyltransferase</keyword>
<keyword evidence="2" id="KW-0547">Nucleotide-binding</keyword>
<dbReference type="GO" id="GO:0016887">
    <property type="term" value="F:ATP hydrolysis activity"/>
    <property type="evidence" value="ECO:0007669"/>
    <property type="project" value="InterPro"/>
</dbReference>
<evidence type="ECO:0000313" key="6">
    <source>
        <dbReference type="EMBL" id="GEO28242.1"/>
    </source>
</evidence>
<dbReference type="GO" id="GO:0016757">
    <property type="term" value="F:glycosyltransferase activity"/>
    <property type="evidence" value="ECO:0007669"/>
    <property type="project" value="UniProtKB-KW"/>
</dbReference>
<comment type="caution">
    <text evidence="6">The sequence shown here is derived from an EMBL/GenBank/DDBJ whole genome shotgun (WGS) entry which is preliminary data.</text>
</comment>
<dbReference type="Gene3D" id="3.40.50.300">
    <property type="entry name" value="P-loop containing nucleotide triphosphate hydrolases"/>
    <property type="match status" value="1"/>
</dbReference>
<evidence type="ECO:0000256" key="3">
    <source>
        <dbReference type="ARBA" id="ARBA00022840"/>
    </source>
</evidence>
<keyword evidence="3" id="KW-0067">ATP-binding</keyword>
<evidence type="ECO:0000259" key="5">
    <source>
        <dbReference type="PROSITE" id="PS50893"/>
    </source>
</evidence>
<dbReference type="CDD" id="cd03293">
    <property type="entry name" value="ABC_NrtD_SsuB_transporters"/>
    <property type="match status" value="1"/>
</dbReference>
<dbReference type="PANTHER" id="PTHR42788">
    <property type="entry name" value="TAURINE IMPORT ATP-BINDING PROTEIN-RELATED"/>
    <property type="match status" value="1"/>
</dbReference>
<feature type="domain" description="ABC transporter" evidence="5">
    <location>
        <begin position="42"/>
        <end position="274"/>
    </location>
</feature>
<keyword evidence="1" id="KW-0813">Transport</keyword>
<evidence type="ECO:0000256" key="2">
    <source>
        <dbReference type="ARBA" id="ARBA00022741"/>
    </source>
</evidence>
<dbReference type="InterPro" id="IPR050166">
    <property type="entry name" value="ABC_transporter_ATP-bind"/>
</dbReference>
<keyword evidence="7" id="KW-1185">Reference proteome</keyword>
<dbReference type="PANTHER" id="PTHR42788:SF13">
    <property type="entry name" value="ALIPHATIC SULFONATES IMPORT ATP-BINDING PROTEIN SSUB"/>
    <property type="match status" value="1"/>
</dbReference>
<dbReference type="SMART" id="SM00382">
    <property type="entry name" value="AAA"/>
    <property type="match status" value="1"/>
</dbReference>
<proteinExistence type="predicted"/>
<protein>
    <submittedName>
        <fullName evidence="6">Mannosyltransferase</fullName>
    </submittedName>
</protein>
<dbReference type="InterPro" id="IPR003593">
    <property type="entry name" value="AAA+_ATPase"/>
</dbReference>
<evidence type="ECO:0000313" key="7">
    <source>
        <dbReference type="Proteomes" id="UP000321534"/>
    </source>
</evidence>
<dbReference type="PROSITE" id="PS00211">
    <property type="entry name" value="ABC_TRANSPORTER_1"/>
    <property type="match status" value="1"/>
</dbReference>
<dbReference type="AlphaFoldDB" id="A0A512CVK5"/>
<reference evidence="6 7" key="1">
    <citation type="submission" date="2019-07" db="EMBL/GenBank/DDBJ databases">
        <title>Whole genome shotgun sequence of Terrabacter aerolatus NBRC 106305.</title>
        <authorList>
            <person name="Hosoyama A."/>
            <person name="Uohara A."/>
            <person name="Ohji S."/>
            <person name="Ichikawa N."/>
        </authorList>
    </citation>
    <scope>NUCLEOTIDE SEQUENCE [LARGE SCALE GENOMIC DNA]</scope>
    <source>
        <strain evidence="6 7">NBRC 106305</strain>
    </source>
</reference>
<dbReference type="InterPro" id="IPR003439">
    <property type="entry name" value="ABC_transporter-like_ATP-bd"/>
</dbReference>
<keyword evidence="6" id="KW-0808">Transferase</keyword>